<evidence type="ECO:0000313" key="2">
    <source>
        <dbReference type="EMBL" id="EQB54182.1"/>
    </source>
</evidence>
<dbReference type="HOGENOM" id="CLU_2527315_0_0_1"/>
<feature type="compositionally biased region" description="Polar residues" evidence="1">
    <location>
        <begin position="1"/>
        <end position="15"/>
    </location>
</feature>
<reference evidence="3" key="1">
    <citation type="journal article" date="2013" name="Mol. Plant Microbe Interact.">
        <title>Global aspects of pacC regulation of pathogenicity genes in Colletotrichum gloeosporioides as revealed by transcriptome analysis.</title>
        <authorList>
            <person name="Alkan N."/>
            <person name="Meng X."/>
            <person name="Friedlander G."/>
            <person name="Reuveni E."/>
            <person name="Sukno S."/>
            <person name="Sherman A."/>
            <person name="Thon M."/>
            <person name="Fluhr R."/>
            <person name="Prusky D."/>
        </authorList>
    </citation>
    <scope>NUCLEOTIDE SEQUENCE [LARGE SCALE GENOMIC DNA]</scope>
    <source>
        <strain evidence="3">Cg-14</strain>
    </source>
</reference>
<dbReference type="Proteomes" id="UP000015530">
    <property type="component" value="Unassembled WGS sequence"/>
</dbReference>
<gene>
    <name evidence="2" type="ORF">CGLO_06019</name>
</gene>
<organism evidence="2 3">
    <name type="scientific">Colletotrichum gloeosporioides (strain Cg-14)</name>
    <name type="common">Anthracnose fungus</name>
    <name type="synonym">Glomerella cingulata</name>
    <dbReference type="NCBI Taxonomy" id="1237896"/>
    <lineage>
        <taxon>Eukaryota</taxon>
        <taxon>Fungi</taxon>
        <taxon>Dikarya</taxon>
        <taxon>Ascomycota</taxon>
        <taxon>Pezizomycotina</taxon>
        <taxon>Sordariomycetes</taxon>
        <taxon>Hypocreomycetidae</taxon>
        <taxon>Glomerellales</taxon>
        <taxon>Glomerellaceae</taxon>
        <taxon>Colletotrichum</taxon>
        <taxon>Colletotrichum gloeosporioides species complex</taxon>
    </lineage>
</organism>
<evidence type="ECO:0000313" key="3">
    <source>
        <dbReference type="Proteomes" id="UP000015530"/>
    </source>
</evidence>
<feature type="region of interest" description="Disordered" evidence="1">
    <location>
        <begin position="1"/>
        <end position="31"/>
    </location>
</feature>
<dbReference type="EMBL" id="AMYD01001210">
    <property type="protein sequence ID" value="EQB54182.1"/>
    <property type="molecule type" value="Genomic_DNA"/>
</dbReference>
<sequence length="84" mass="9633">MSSTNPIYKGNTPSKPSHRHSSTETNSELARRRFTQYTGEQIYNDGSMHHISYQSTDANVTKAHHNTRMEEQLAIFNDKYSGRS</sequence>
<evidence type="ECO:0000256" key="1">
    <source>
        <dbReference type="SAM" id="MobiDB-lite"/>
    </source>
</evidence>
<accession>T0KFH9</accession>
<proteinExistence type="predicted"/>
<name>T0KFH9_COLGC</name>
<dbReference type="AlphaFoldDB" id="T0KFH9"/>
<dbReference type="OrthoDB" id="10290591at2759"/>
<comment type="caution">
    <text evidence="2">The sequence shown here is derived from an EMBL/GenBank/DDBJ whole genome shotgun (WGS) entry which is preliminary data.</text>
</comment>
<protein>
    <submittedName>
        <fullName evidence="2">Uncharacterized protein</fullName>
    </submittedName>
</protein>